<evidence type="ECO:0000256" key="1">
    <source>
        <dbReference type="ARBA" id="ARBA00022460"/>
    </source>
</evidence>
<protein>
    <submittedName>
        <fullName evidence="5">Uncharacterized protein</fullName>
    </submittedName>
</protein>
<dbReference type="PANTHER" id="PTHR12236">
    <property type="entry name" value="STRUCTURAL CONTITUENT OF CUTICLE"/>
    <property type="match status" value="1"/>
</dbReference>
<dbReference type="Pfam" id="PF00379">
    <property type="entry name" value="Chitin_bind_4"/>
    <property type="match status" value="1"/>
</dbReference>
<dbReference type="PANTHER" id="PTHR12236:SF75">
    <property type="entry name" value="CUTICULAR PROTEIN 62BB, ISOFORM A"/>
    <property type="match status" value="1"/>
</dbReference>
<dbReference type="PRINTS" id="PR00947">
    <property type="entry name" value="CUTICLE"/>
</dbReference>
<keyword evidence="6" id="KW-1185">Reference proteome</keyword>
<accession>A0AAD7YV02</accession>
<organism evidence="5 6">
    <name type="scientific">Mythimna separata</name>
    <name type="common">Oriental armyworm</name>
    <name type="synonym">Pseudaletia separata</name>
    <dbReference type="NCBI Taxonomy" id="271217"/>
    <lineage>
        <taxon>Eukaryota</taxon>
        <taxon>Metazoa</taxon>
        <taxon>Ecdysozoa</taxon>
        <taxon>Arthropoda</taxon>
        <taxon>Hexapoda</taxon>
        <taxon>Insecta</taxon>
        <taxon>Pterygota</taxon>
        <taxon>Neoptera</taxon>
        <taxon>Endopterygota</taxon>
        <taxon>Lepidoptera</taxon>
        <taxon>Glossata</taxon>
        <taxon>Ditrysia</taxon>
        <taxon>Noctuoidea</taxon>
        <taxon>Noctuidae</taxon>
        <taxon>Noctuinae</taxon>
        <taxon>Hadenini</taxon>
        <taxon>Mythimna</taxon>
    </lineage>
</organism>
<dbReference type="InterPro" id="IPR031311">
    <property type="entry name" value="CHIT_BIND_RR_consensus"/>
</dbReference>
<dbReference type="GO" id="GO:0042302">
    <property type="term" value="F:structural constituent of cuticle"/>
    <property type="evidence" value="ECO:0007669"/>
    <property type="project" value="UniProtKB-UniRule"/>
</dbReference>
<dbReference type="InterPro" id="IPR051217">
    <property type="entry name" value="Insect_Cuticle_Struc_Prot"/>
</dbReference>
<reference evidence="5" key="1">
    <citation type="submission" date="2023-03" db="EMBL/GenBank/DDBJ databases">
        <title>Chromosome-level genomes of two armyworms, Mythimna separata and Mythimna loreyi, provide insights into the biosynthesis and reception of sex pheromones.</title>
        <authorList>
            <person name="Zhao H."/>
        </authorList>
    </citation>
    <scope>NUCLEOTIDE SEQUENCE</scope>
    <source>
        <strain evidence="5">BeijingLab</strain>
        <tissue evidence="5">Pupa</tissue>
    </source>
</reference>
<dbReference type="PROSITE" id="PS00233">
    <property type="entry name" value="CHIT_BIND_RR_1"/>
    <property type="match status" value="1"/>
</dbReference>
<feature type="chain" id="PRO_5042119786" evidence="4">
    <location>
        <begin position="18"/>
        <end position="200"/>
    </location>
</feature>
<dbReference type="AlphaFoldDB" id="A0AAD7YV02"/>
<comment type="caution">
    <text evidence="5">The sequence shown here is derived from an EMBL/GenBank/DDBJ whole genome shotgun (WGS) entry which is preliminary data.</text>
</comment>
<name>A0AAD7YV02_MYTSE</name>
<gene>
    <name evidence="5" type="ORF">PYW07_001319</name>
</gene>
<feature type="signal peptide" evidence="4">
    <location>
        <begin position="1"/>
        <end position="17"/>
    </location>
</feature>
<keyword evidence="2 4" id="KW-0732">Signal</keyword>
<sequence length="200" mass="22017">MLHKFAVLSGLVLSATCMVLHQPHLPIHLGLQYDSNPNYNFAYEVNDAHTGDIKSQQESRRGDTVLGQYSLLQPDGVRRTVDYRANDHTGFLATVNNEGRPLPTPHAQPVNDVIRHQNLAVQNYQAWPTPSAQSYQAWPTQASTSTYQAWPTTSAQLYQAWPTPSASPSPASTPVAISRSSITQTFAHGPSVHSPHNPWA</sequence>
<evidence type="ECO:0000313" key="6">
    <source>
        <dbReference type="Proteomes" id="UP001231518"/>
    </source>
</evidence>
<dbReference type="GO" id="GO:0031012">
    <property type="term" value="C:extracellular matrix"/>
    <property type="evidence" value="ECO:0007669"/>
    <property type="project" value="TreeGrafter"/>
</dbReference>
<keyword evidence="1 3" id="KW-0193">Cuticle</keyword>
<evidence type="ECO:0000256" key="2">
    <source>
        <dbReference type="ARBA" id="ARBA00022729"/>
    </source>
</evidence>
<evidence type="ECO:0000256" key="4">
    <source>
        <dbReference type="SAM" id="SignalP"/>
    </source>
</evidence>
<dbReference type="PROSITE" id="PS51155">
    <property type="entry name" value="CHIT_BIND_RR_2"/>
    <property type="match status" value="1"/>
</dbReference>
<proteinExistence type="predicted"/>
<dbReference type="GO" id="GO:0005615">
    <property type="term" value="C:extracellular space"/>
    <property type="evidence" value="ECO:0007669"/>
    <property type="project" value="TreeGrafter"/>
</dbReference>
<evidence type="ECO:0000313" key="5">
    <source>
        <dbReference type="EMBL" id="KAJ8726621.1"/>
    </source>
</evidence>
<evidence type="ECO:0000256" key="3">
    <source>
        <dbReference type="PROSITE-ProRule" id="PRU00497"/>
    </source>
</evidence>
<dbReference type="Proteomes" id="UP001231518">
    <property type="component" value="Chromosome 10"/>
</dbReference>
<dbReference type="InterPro" id="IPR000618">
    <property type="entry name" value="Insect_cuticle"/>
</dbReference>
<dbReference type="EMBL" id="JARGEI010000009">
    <property type="protein sequence ID" value="KAJ8726621.1"/>
    <property type="molecule type" value="Genomic_DNA"/>
</dbReference>